<sequence>MNCLIVDDNEVARSILKQLMKIDSELNLVAECEDAIEALLVLNRVKIDLLLLDIEMPRLSGMDLVGALGQNKPLIILITANRDYAADAFDLNVVDFITKPVTAERFLKAVFKAKEIFRNQNLFGGSVQDEFVFIRDSGTIRRLKLKDIDYLEAKGDHVKIYLSNQTYTIYSSLKSVEEKLPADIFFRIHRSFIINLNKIDTMEGSTVIINKGFVPVSDAYRAALNKRMQIL</sequence>
<dbReference type="PANTHER" id="PTHR37299">
    <property type="entry name" value="TRANSCRIPTIONAL REGULATOR-RELATED"/>
    <property type="match status" value="1"/>
</dbReference>
<dbReference type="Gene3D" id="3.40.50.2300">
    <property type="match status" value="1"/>
</dbReference>
<evidence type="ECO:0000313" key="4">
    <source>
        <dbReference type="EMBL" id="SEQ92263.1"/>
    </source>
</evidence>
<dbReference type="InterPro" id="IPR001789">
    <property type="entry name" value="Sig_transdc_resp-reg_receiver"/>
</dbReference>
<dbReference type="InterPro" id="IPR011006">
    <property type="entry name" value="CheY-like_superfamily"/>
</dbReference>
<keyword evidence="1" id="KW-0597">Phosphoprotein</keyword>
<protein>
    <submittedName>
        <fullName evidence="4">Two component transcriptional regulator, LytTR family</fullName>
    </submittedName>
</protein>
<dbReference type="OrthoDB" id="9787344at2"/>
<feature type="domain" description="Response regulatory" evidence="2">
    <location>
        <begin position="2"/>
        <end position="114"/>
    </location>
</feature>
<dbReference type="PROSITE" id="PS50110">
    <property type="entry name" value="RESPONSE_REGULATORY"/>
    <property type="match status" value="1"/>
</dbReference>
<evidence type="ECO:0000259" key="2">
    <source>
        <dbReference type="PROSITE" id="PS50110"/>
    </source>
</evidence>
<dbReference type="SMART" id="SM00850">
    <property type="entry name" value="LytTR"/>
    <property type="match status" value="1"/>
</dbReference>
<evidence type="ECO:0000256" key="1">
    <source>
        <dbReference type="PROSITE-ProRule" id="PRU00169"/>
    </source>
</evidence>
<accession>A0A1H9K029</accession>
<dbReference type="Pfam" id="PF00072">
    <property type="entry name" value="Response_reg"/>
    <property type="match status" value="1"/>
</dbReference>
<proteinExistence type="predicted"/>
<gene>
    <name evidence="4" type="ORF">SAMN04488023_102150</name>
</gene>
<dbReference type="Pfam" id="PF04397">
    <property type="entry name" value="LytTR"/>
    <property type="match status" value="1"/>
</dbReference>
<name>A0A1H9K029_9SPHI</name>
<dbReference type="Gene3D" id="2.40.50.1020">
    <property type="entry name" value="LytTr DNA-binding domain"/>
    <property type="match status" value="1"/>
</dbReference>
<dbReference type="EMBL" id="FOGG01000002">
    <property type="protein sequence ID" value="SEQ92263.1"/>
    <property type="molecule type" value="Genomic_DNA"/>
</dbReference>
<evidence type="ECO:0000259" key="3">
    <source>
        <dbReference type="PROSITE" id="PS50930"/>
    </source>
</evidence>
<dbReference type="STRING" id="390241.SAMN04488023_102150"/>
<dbReference type="Proteomes" id="UP000199572">
    <property type="component" value="Unassembled WGS sequence"/>
</dbReference>
<dbReference type="InterPro" id="IPR046947">
    <property type="entry name" value="LytR-like"/>
</dbReference>
<dbReference type="AlphaFoldDB" id="A0A1H9K029"/>
<dbReference type="PROSITE" id="PS50930">
    <property type="entry name" value="HTH_LYTTR"/>
    <property type="match status" value="1"/>
</dbReference>
<dbReference type="SMART" id="SM00448">
    <property type="entry name" value="REC"/>
    <property type="match status" value="1"/>
</dbReference>
<feature type="modified residue" description="4-aspartylphosphate" evidence="1">
    <location>
        <position position="53"/>
    </location>
</feature>
<feature type="domain" description="HTH LytTR-type" evidence="3">
    <location>
        <begin position="134"/>
        <end position="230"/>
    </location>
</feature>
<reference evidence="4 5" key="1">
    <citation type="submission" date="2016-10" db="EMBL/GenBank/DDBJ databases">
        <authorList>
            <person name="de Groot N.N."/>
        </authorList>
    </citation>
    <scope>NUCLEOTIDE SEQUENCE [LARGE SCALE GENOMIC DNA]</scope>
    <source>
        <strain evidence="4 5">DSM 18610</strain>
    </source>
</reference>
<dbReference type="GO" id="GO:0003677">
    <property type="term" value="F:DNA binding"/>
    <property type="evidence" value="ECO:0007669"/>
    <property type="project" value="InterPro"/>
</dbReference>
<dbReference type="GO" id="GO:0000156">
    <property type="term" value="F:phosphorelay response regulator activity"/>
    <property type="evidence" value="ECO:0007669"/>
    <property type="project" value="InterPro"/>
</dbReference>
<dbReference type="InterPro" id="IPR007492">
    <property type="entry name" value="LytTR_DNA-bd_dom"/>
</dbReference>
<dbReference type="PANTHER" id="PTHR37299:SF1">
    <property type="entry name" value="STAGE 0 SPORULATION PROTEIN A HOMOLOG"/>
    <property type="match status" value="1"/>
</dbReference>
<dbReference type="SUPFAM" id="SSF52172">
    <property type="entry name" value="CheY-like"/>
    <property type="match status" value="1"/>
</dbReference>
<organism evidence="4 5">
    <name type="scientific">Pedobacter rhizosphaerae</name>
    <dbReference type="NCBI Taxonomy" id="390241"/>
    <lineage>
        <taxon>Bacteria</taxon>
        <taxon>Pseudomonadati</taxon>
        <taxon>Bacteroidota</taxon>
        <taxon>Sphingobacteriia</taxon>
        <taxon>Sphingobacteriales</taxon>
        <taxon>Sphingobacteriaceae</taxon>
        <taxon>Pedobacter</taxon>
    </lineage>
</organism>
<keyword evidence="5" id="KW-1185">Reference proteome</keyword>
<evidence type="ECO:0000313" key="5">
    <source>
        <dbReference type="Proteomes" id="UP000199572"/>
    </source>
</evidence>
<dbReference type="RefSeq" id="WP_090880805.1">
    <property type="nucleotide sequence ID" value="NZ_FOGG01000002.1"/>
</dbReference>